<name>A0A2T7G9I6_9RHOB</name>
<organism evidence="5 6">
    <name type="scientific">Pelagivirga sediminicola</name>
    <dbReference type="NCBI Taxonomy" id="2170575"/>
    <lineage>
        <taxon>Bacteria</taxon>
        <taxon>Pseudomonadati</taxon>
        <taxon>Pseudomonadota</taxon>
        <taxon>Alphaproteobacteria</taxon>
        <taxon>Rhodobacterales</taxon>
        <taxon>Paracoccaceae</taxon>
        <taxon>Pelagivirga</taxon>
    </lineage>
</organism>
<evidence type="ECO:0000256" key="2">
    <source>
        <dbReference type="ARBA" id="ARBA00038825"/>
    </source>
</evidence>
<evidence type="ECO:0000313" key="5">
    <source>
        <dbReference type="EMBL" id="PVA11081.1"/>
    </source>
</evidence>
<keyword evidence="6" id="KW-1185">Reference proteome</keyword>
<evidence type="ECO:0000259" key="4">
    <source>
        <dbReference type="Pfam" id="PF01593"/>
    </source>
</evidence>
<dbReference type="Gene3D" id="3.50.50.60">
    <property type="entry name" value="FAD/NAD(P)-binding domain"/>
    <property type="match status" value="2"/>
</dbReference>
<gene>
    <name evidence="5" type="ORF">DC366_04770</name>
</gene>
<dbReference type="OrthoDB" id="9774675at2"/>
<dbReference type="GO" id="GO:0016491">
    <property type="term" value="F:oxidoreductase activity"/>
    <property type="evidence" value="ECO:0007669"/>
    <property type="project" value="InterPro"/>
</dbReference>
<comment type="function">
    <text evidence="1">Probable oxidoreductase that may play a role as regulator of mitochondrial function.</text>
</comment>
<comment type="subunit">
    <text evidence="2">Interacts with COX5B; this interaction may contribute to localize PYROXD2 to the inner face of the inner mitochondrial membrane.</text>
</comment>
<dbReference type="RefSeq" id="WP_108691055.1">
    <property type="nucleotide sequence ID" value="NZ_QCYH01000002.1"/>
</dbReference>
<dbReference type="PANTHER" id="PTHR10668:SF105">
    <property type="entry name" value="DEHYDROGENASE-RELATED"/>
    <property type="match status" value="1"/>
</dbReference>
<dbReference type="PANTHER" id="PTHR10668">
    <property type="entry name" value="PHYTOENE DEHYDROGENASE"/>
    <property type="match status" value="1"/>
</dbReference>
<proteinExistence type="predicted"/>
<dbReference type="InterPro" id="IPR036188">
    <property type="entry name" value="FAD/NAD-bd_sf"/>
</dbReference>
<comment type="caution">
    <text evidence="5">The sequence shown here is derived from an EMBL/GenBank/DDBJ whole genome shotgun (WGS) entry which is preliminary data.</text>
</comment>
<dbReference type="EMBL" id="QCYH01000002">
    <property type="protein sequence ID" value="PVA11081.1"/>
    <property type="molecule type" value="Genomic_DNA"/>
</dbReference>
<protein>
    <recommendedName>
        <fullName evidence="3">Pyridine nucleotide-disulfide oxidoreductase domain-containing protein 2</fullName>
    </recommendedName>
</protein>
<dbReference type="AlphaFoldDB" id="A0A2T7G9I6"/>
<dbReference type="SUPFAM" id="SSF51905">
    <property type="entry name" value="FAD/NAD(P)-binding domain"/>
    <property type="match status" value="1"/>
</dbReference>
<dbReference type="Proteomes" id="UP000244446">
    <property type="component" value="Unassembled WGS sequence"/>
</dbReference>
<accession>A0A2T7G9I6</accession>
<dbReference type="InterPro" id="IPR002937">
    <property type="entry name" value="Amino_oxidase"/>
</dbReference>
<feature type="domain" description="Amine oxidase" evidence="4">
    <location>
        <begin position="18"/>
        <end position="298"/>
    </location>
</feature>
<sequence>MSNENHDAIIVGSGHNSLVCALYLLRAGWSVRVLERADTPGGAVKTLELTEPGFRHDWAAMNISNFRNSAFYEEFGPALERQGAEFVTAENCFASVYDDGTWFGVGTDIEANVARIAALSERDAETWKSLTGSFASRAAIVGGLMSSPMKWTALTGLGFNALRQHGWGGTFDLVRFALSSPRDWLGRTFESEKVRAALAPWGMHVDYAPDIATGAIFPYLEAFGDQAGGLSLGKGGADTIVRAMVAEIEAQGGSVDCGTEVTRILHKDGKAHAVETADGRKIAANKAIIANVAPKALARMTGGTGDADYDEGLDTFRHAPGTVMIHLALSDLPDWRAGPELRDYAYVTIAPTLDTIALAYQQPMAGLLPSEPMIVVGQPTAIDPGRAPEGKHTLWLQVRMVPGDIKGDAAGQIDAADWDAALAPFSERVLDIVERHAPGLRDRILGMRCVSPRDLEADNPNLVGGDQVCGSHHLSQNAMFRPVRGYSDGTTPLEGLYHTGAAVWPGASTGAGPGTLLGRMLT</sequence>
<reference evidence="5 6" key="1">
    <citation type="submission" date="2018-04" db="EMBL/GenBank/DDBJ databases">
        <title>Pelagivirga bohaiensis gen. nov., sp. nov., a bacterium isolated from the Bohai Sea.</title>
        <authorList>
            <person name="Ji X."/>
        </authorList>
    </citation>
    <scope>NUCLEOTIDE SEQUENCE [LARGE SCALE GENOMIC DNA]</scope>
    <source>
        <strain evidence="5 6">BH-SD19</strain>
    </source>
</reference>
<dbReference type="Pfam" id="PF01593">
    <property type="entry name" value="Amino_oxidase"/>
    <property type="match status" value="1"/>
</dbReference>
<evidence type="ECO:0000256" key="1">
    <source>
        <dbReference type="ARBA" id="ARBA00037217"/>
    </source>
</evidence>
<evidence type="ECO:0000313" key="6">
    <source>
        <dbReference type="Proteomes" id="UP000244446"/>
    </source>
</evidence>
<evidence type="ECO:0000256" key="3">
    <source>
        <dbReference type="ARBA" id="ARBA00040298"/>
    </source>
</evidence>